<feature type="chain" id="PRO_5030994161" evidence="2">
    <location>
        <begin position="43"/>
        <end position="814"/>
    </location>
</feature>
<accession>A0A7X4LJ82</accession>
<evidence type="ECO:0000256" key="1">
    <source>
        <dbReference type="SAM" id="Phobius"/>
    </source>
</evidence>
<keyword evidence="1" id="KW-0812">Transmembrane</keyword>
<keyword evidence="1" id="KW-0472">Membrane</keyword>
<evidence type="ECO:0000313" key="3">
    <source>
        <dbReference type="EMBL" id="MZI92912.1"/>
    </source>
</evidence>
<comment type="caution">
    <text evidence="3">The sequence shown here is derived from an EMBL/GenBank/DDBJ whole genome shotgun (WGS) entry which is preliminary data.</text>
</comment>
<keyword evidence="1" id="KW-1133">Transmembrane helix</keyword>
<gene>
    <name evidence="3" type="ORF">F9817_06845</name>
</gene>
<evidence type="ECO:0000256" key="2">
    <source>
        <dbReference type="SAM" id="SignalP"/>
    </source>
</evidence>
<feature type="transmembrane region" description="Helical" evidence="1">
    <location>
        <begin position="785"/>
        <end position="804"/>
    </location>
</feature>
<feature type="signal peptide" evidence="2">
    <location>
        <begin position="1"/>
        <end position="42"/>
    </location>
</feature>
<dbReference type="EMBL" id="WEKT01000008">
    <property type="protein sequence ID" value="MZI92912.1"/>
    <property type="molecule type" value="Genomic_DNA"/>
</dbReference>
<dbReference type="RefSeq" id="WP_161154211.1">
    <property type="nucleotide sequence ID" value="NZ_WEKT01000008.1"/>
</dbReference>
<organism evidence="3 4">
    <name type="scientific">Vibrio eleionomae</name>
    <dbReference type="NCBI Taxonomy" id="2653505"/>
    <lineage>
        <taxon>Bacteria</taxon>
        <taxon>Pseudomonadati</taxon>
        <taxon>Pseudomonadota</taxon>
        <taxon>Gammaproteobacteria</taxon>
        <taxon>Vibrionales</taxon>
        <taxon>Vibrionaceae</taxon>
        <taxon>Vibrio</taxon>
    </lineage>
</organism>
<feature type="transmembrane region" description="Helical" evidence="1">
    <location>
        <begin position="759"/>
        <end position="779"/>
    </location>
</feature>
<feature type="transmembrane region" description="Helical" evidence="1">
    <location>
        <begin position="726"/>
        <end position="747"/>
    </location>
</feature>
<dbReference type="AlphaFoldDB" id="A0A7X4LJ82"/>
<proteinExistence type="predicted"/>
<sequence length="814" mass="91645">MKNVKFREVPLICKPIQLRAKRMTSWLLCCGLLSGISIISNAAAPTVPIDKSTEFITCSQQLTNSDDRYLGSVIQAQLATLYKDNPIYKAQLKQSNKPLNDGIVGPKTRYWLAYYCGEFSFTAPKVANLPHHHFIQSLLLSLSRASQRSVLFPTWRGAITPPELLQLTPQQIMQKLALKASKTWHNRVIPAADTAPYYYEITENDLASLTLRHSVLKTLGKLGKQQFDSRSPLYNQLSDLFTQINIPIEPPLNIDELIQSHTIETEPPASSTSKEGEAPTPMATVPTTQIVWQLNNSALQQTIKKLGISALGKEELKALAPLQDEVFPSLYLLKMAIKLAGLPPSVMENKGVFSLAKKSGLSEPHPVPMQWNAPANCGCEDSQDSIFSQATFYGFYPSWSHPQAGQTINFSRLDRIGYIGAVMKPEGHNSVLDLPQNWLPAPKFSQFIQTSHRYRSDIDLVVSAPRNLSRDQLTELFSRDMVKRLVKAVTTPLNGYFTNRVEPWITLGFKQLPTMADGITLDIDLSILNTQASRQAFISFVRQLKLALRASHPSPWHLAQNAMQAETDDRYYVNVVVPIKELIEPNHSIFNFKNLNQLAPITNLFIMRPSTAEAVKPNNELTEIQQLQEWLSHQDNQTKAKQLFKHMVPMLITEHNRDRQDDLDQLINLSSWSFLGAAYWPVPLGIDNQKLIDANFFPTSTPLPAPLNQLVSSVNTVLNWVCPNRWLLRMGLFISFTFIIVFLVLCMQHFPLRKYLSQMPFVALTAASIIGLMLAFIADPVFKDYQGPILLVFMLVIGAVLYAVRMVRKEGDKP</sequence>
<dbReference type="Proteomes" id="UP000462621">
    <property type="component" value="Unassembled WGS sequence"/>
</dbReference>
<reference evidence="3 4" key="1">
    <citation type="submission" date="2019-10" db="EMBL/GenBank/DDBJ databases">
        <title>Vibrio sp. nov. isolated from a shrimp pond.</title>
        <authorList>
            <person name="Gomez-Gil B."/>
            <person name="Enciso-Ibarra J."/>
            <person name="Enciso-Ibarra K."/>
            <person name="Bolan-Mejia C."/>
        </authorList>
    </citation>
    <scope>NUCLEOTIDE SEQUENCE [LARGE SCALE GENOMIC DNA]</scope>
    <source>
        <strain evidence="3 4">CAIM 722</strain>
    </source>
</reference>
<evidence type="ECO:0000313" key="4">
    <source>
        <dbReference type="Proteomes" id="UP000462621"/>
    </source>
</evidence>
<name>A0A7X4LJ82_9VIBR</name>
<keyword evidence="2" id="KW-0732">Signal</keyword>
<keyword evidence="4" id="KW-1185">Reference proteome</keyword>
<protein>
    <submittedName>
        <fullName evidence="3">Uncharacterized protein</fullName>
    </submittedName>
</protein>